<dbReference type="InterPro" id="IPR023827">
    <property type="entry name" value="Peptidase_S8_Asp-AS"/>
</dbReference>
<accession>A0ABW5RBP4</accession>
<dbReference type="GO" id="GO:0016787">
    <property type="term" value="F:hydrolase activity"/>
    <property type="evidence" value="ECO:0007669"/>
    <property type="project" value="UniProtKB-KW"/>
</dbReference>
<protein>
    <submittedName>
        <fullName evidence="10">S8 family peptidase</fullName>
        <ecNumber evidence="10">3.4.-.-</ecNumber>
    </submittedName>
</protein>
<dbReference type="InterPro" id="IPR015500">
    <property type="entry name" value="Peptidase_S8_subtilisin-rel"/>
</dbReference>
<evidence type="ECO:0000256" key="3">
    <source>
        <dbReference type="ARBA" id="ARBA00022525"/>
    </source>
</evidence>
<dbReference type="Pfam" id="PF00082">
    <property type="entry name" value="Peptidase_S8"/>
    <property type="match status" value="1"/>
</dbReference>
<keyword evidence="3" id="KW-0964">Secreted</keyword>
<dbReference type="PROSITE" id="PS00136">
    <property type="entry name" value="SUBTILASE_ASP"/>
    <property type="match status" value="1"/>
</dbReference>
<keyword evidence="5 7" id="KW-0378">Hydrolase</keyword>
<comment type="subcellular location">
    <subcellularLocation>
        <location evidence="1">Secreted</location>
    </subcellularLocation>
</comment>
<dbReference type="SUPFAM" id="SSF52743">
    <property type="entry name" value="Subtilisin-like"/>
    <property type="match status" value="1"/>
</dbReference>
<dbReference type="InterPro" id="IPR023828">
    <property type="entry name" value="Peptidase_S8_Ser-AS"/>
</dbReference>
<keyword evidence="11" id="KW-1185">Reference proteome</keyword>
<dbReference type="InterPro" id="IPR050131">
    <property type="entry name" value="Peptidase_S8_subtilisin-like"/>
</dbReference>
<evidence type="ECO:0000256" key="8">
    <source>
        <dbReference type="RuleBase" id="RU003355"/>
    </source>
</evidence>
<dbReference type="PROSITE" id="PS00138">
    <property type="entry name" value="SUBTILASE_SER"/>
    <property type="match status" value="1"/>
</dbReference>
<dbReference type="PRINTS" id="PR00723">
    <property type="entry name" value="SUBTILISIN"/>
</dbReference>
<dbReference type="InterPro" id="IPR034084">
    <property type="entry name" value="Thermitase-like_dom"/>
</dbReference>
<dbReference type="PANTHER" id="PTHR43806">
    <property type="entry name" value="PEPTIDASE S8"/>
    <property type="match status" value="1"/>
</dbReference>
<dbReference type="Proteomes" id="UP001597497">
    <property type="component" value="Unassembled WGS sequence"/>
</dbReference>
<dbReference type="Gene3D" id="3.40.50.200">
    <property type="entry name" value="Peptidase S8/S53 domain"/>
    <property type="match status" value="1"/>
</dbReference>
<evidence type="ECO:0000256" key="7">
    <source>
        <dbReference type="PROSITE-ProRule" id="PRU01240"/>
    </source>
</evidence>
<evidence type="ECO:0000259" key="9">
    <source>
        <dbReference type="Pfam" id="PF00082"/>
    </source>
</evidence>
<evidence type="ECO:0000256" key="4">
    <source>
        <dbReference type="ARBA" id="ARBA00022670"/>
    </source>
</evidence>
<reference evidence="11" key="1">
    <citation type="journal article" date="2019" name="Int. J. Syst. Evol. Microbiol.">
        <title>The Global Catalogue of Microorganisms (GCM) 10K type strain sequencing project: providing services to taxonomists for standard genome sequencing and annotation.</title>
        <authorList>
            <consortium name="The Broad Institute Genomics Platform"/>
            <consortium name="The Broad Institute Genome Sequencing Center for Infectious Disease"/>
            <person name="Wu L."/>
            <person name="Ma J."/>
        </authorList>
    </citation>
    <scope>NUCLEOTIDE SEQUENCE [LARGE SCALE GENOMIC DNA]</scope>
    <source>
        <strain evidence="11">KCTC 33676</strain>
    </source>
</reference>
<organism evidence="10 11">
    <name type="scientific">Marinicrinis sediminis</name>
    <dbReference type="NCBI Taxonomy" id="1652465"/>
    <lineage>
        <taxon>Bacteria</taxon>
        <taxon>Bacillati</taxon>
        <taxon>Bacillota</taxon>
        <taxon>Bacilli</taxon>
        <taxon>Bacillales</taxon>
        <taxon>Paenibacillaceae</taxon>
    </lineage>
</organism>
<keyword evidence="6 7" id="KW-0720">Serine protease</keyword>
<feature type="active site" description="Charge relay system" evidence="7">
    <location>
        <position position="531"/>
    </location>
</feature>
<comment type="similarity">
    <text evidence="2 7 8">Belongs to the peptidase S8 family.</text>
</comment>
<dbReference type="CDD" id="cd07484">
    <property type="entry name" value="Peptidases_S8_Thermitase_like"/>
    <property type="match status" value="1"/>
</dbReference>
<dbReference type="InterPro" id="IPR036852">
    <property type="entry name" value="Peptidase_S8/S53_dom_sf"/>
</dbReference>
<sequence length="621" mass="69090">MRKWILTAGLVGVTAFLVLSPSYDRPSDLPDEEQTNQIQPLSVQQEMNMKQAVIERDVSLTDELCRKQCSRDLRQFLSNNANRKHTELEQAAHHFRVAHPYMRYMAWHMEGKTSFSGKIPPEAKKKALPHLSQATASALKGKHYLSPNFTAGKETYYAIGLPLDGGKKFVTALVQRQLQGDIAIHQRKNLRVVPYPSDKRFKIQAADSDDLEKRRVDHPEENEGTSHYYVSQVVVRFKQEPSPQALEQMKQETGAISAKKLGYTYVFESKSMNMEELKKYFQNKGAAYTEPHYLYMTNENSPDFLDNPNDELYEPYQWNLPAIHTVQGWEIAKGAKEIIVAVIDTGVDLDHPDLQGRLVEGINIVNEQLPPEDDVGHGTHVAGVIAAGVNNVEGIAGLSWYNRIMPIKVLDETGAGNTYNVAAGIIWAVDHGANVINLSLGNYAEAQFLHDAVRYAYDHDVVLIAATGNDNTEQPGYPAAYPEVFAVGATNQAHEKAIFSNYGSYLDVAAPGENIASTYMAGRYAALSGTSMASPHVAALAAILRAANPSLRADEVMEVMRRSATDLGKEGHDAYFGFGQIDIQVALQQIQQNTDRLSLFLYPEQLEQELSRLRTSSFSTQ</sequence>
<keyword evidence="4 7" id="KW-0645">Protease</keyword>
<dbReference type="PROSITE" id="PS00137">
    <property type="entry name" value="SUBTILASE_HIS"/>
    <property type="match status" value="1"/>
</dbReference>
<evidence type="ECO:0000256" key="5">
    <source>
        <dbReference type="ARBA" id="ARBA00022801"/>
    </source>
</evidence>
<feature type="domain" description="Peptidase S8/S53" evidence="9">
    <location>
        <begin position="336"/>
        <end position="579"/>
    </location>
</feature>
<evidence type="ECO:0000313" key="11">
    <source>
        <dbReference type="Proteomes" id="UP001597497"/>
    </source>
</evidence>
<proteinExistence type="inferred from homology"/>
<dbReference type="PANTHER" id="PTHR43806:SF11">
    <property type="entry name" value="CEREVISIN-RELATED"/>
    <property type="match status" value="1"/>
</dbReference>
<dbReference type="EC" id="3.4.-.-" evidence="10"/>
<dbReference type="PROSITE" id="PS51892">
    <property type="entry name" value="SUBTILASE"/>
    <property type="match status" value="1"/>
</dbReference>
<dbReference type="InterPro" id="IPR000209">
    <property type="entry name" value="Peptidase_S8/S53_dom"/>
</dbReference>
<dbReference type="EMBL" id="JBHUMM010000037">
    <property type="protein sequence ID" value="MFD2672358.1"/>
    <property type="molecule type" value="Genomic_DNA"/>
</dbReference>
<evidence type="ECO:0000256" key="1">
    <source>
        <dbReference type="ARBA" id="ARBA00004613"/>
    </source>
</evidence>
<dbReference type="InterPro" id="IPR022398">
    <property type="entry name" value="Peptidase_S8_His-AS"/>
</dbReference>
<evidence type="ECO:0000256" key="6">
    <source>
        <dbReference type="ARBA" id="ARBA00022825"/>
    </source>
</evidence>
<dbReference type="RefSeq" id="WP_379929921.1">
    <property type="nucleotide sequence ID" value="NZ_JBHUMM010000037.1"/>
</dbReference>
<evidence type="ECO:0000256" key="2">
    <source>
        <dbReference type="ARBA" id="ARBA00011073"/>
    </source>
</evidence>
<comment type="caution">
    <text evidence="10">The sequence shown here is derived from an EMBL/GenBank/DDBJ whole genome shotgun (WGS) entry which is preliminary data.</text>
</comment>
<feature type="active site" description="Charge relay system" evidence="7">
    <location>
        <position position="377"/>
    </location>
</feature>
<gene>
    <name evidence="10" type="ORF">ACFSUC_12355</name>
</gene>
<name>A0ABW5RBP4_9BACL</name>
<feature type="active site" description="Charge relay system" evidence="7">
    <location>
        <position position="344"/>
    </location>
</feature>
<evidence type="ECO:0000313" key="10">
    <source>
        <dbReference type="EMBL" id="MFD2672358.1"/>
    </source>
</evidence>